<evidence type="ECO:0000313" key="6">
    <source>
        <dbReference type="EMBL" id="TLQ40291.1"/>
    </source>
</evidence>
<dbReference type="OrthoDB" id="9792792at2"/>
<accession>A0A5R9DVY4</accession>
<evidence type="ECO:0000256" key="5">
    <source>
        <dbReference type="PIRSR" id="PIRSR602678-1"/>
    </source>
</evidence>
<dbReference type="PANTHER" id="PTHR13799:SF14">
    <property type="entry name" value="GTP CYCLOHYDROLASE 1 TYPE 2 HOMOLOG"/>
    <property type="match status" value="1"/>
</dbReference>
<comment type="subunit">
    <text evidence="2">Homohexamer.</text>
</comment>
<feature type="binding site" evidence="5">
    <location>
        <position position="69"/>
    </location>
    <ligand>
        <name>a divalent metal cation</name>
        <dbReference type="ChEBI" id="CHEBI:60240"/>
        <label>1</label>
    </ligand>
</feature>
<dbReference type="NCBIfam" id="TIGR00486">
    <property type="entry name" value="YbgI_SA1388"/>
    <property type="match status" value="1"/>
</dbReference>
<evidence type="ECO:0000313" key="7">
    <source>
        <dbReference type="Proteomes" id="UP000306420"/>
    </source>
</evidence>
<proteinExistence type="inferred from homology"/>
<dbReference type="GO" id="GO:0046872">
    <property type="term" value="F:metal ion binding"/>
    <property type="evidence" value="ECO:0007669"/>
    <property type="project" value="UniProtKB-KW"/>
</dbReference>
<organism evidence="6 7">
    <name type="scientific">Ruoffia tabacinasalis</name>
    <dbReference type="NCBI Taxonomy" id="87458"/>
    <lineage>
        <taxon>Bacteria</taxon>
        <taxon>Bacillati</taxon>
        <taxon>Bacillota</taxon>
        <taxon>Bacilli</taxon>
        <taxon>Lactobacillales</taxon>
        <taxon>Aerococcaceae</taxon>
        <taxon>Ruoffia</taxon>
    </lineage>
</organism>
<evidence type="ECO:0000256" key="1">
    <source>
        <dbReference type="ARBA" id="ARBA00006964"/>
    </source>
</evidence>
<sequence>MTKQLVQLNELTDNLNKLYPSELAEEWDQVGLHFGHKDAKVQKVMTTLDVRPEVVEEALKLGVDTIIVHHPILFSPVKRFDNSTADLRMYTDLIKNDINVFVLHTNLDKALNGMNDWLANALKLNDIKELEPSEDGLSGLGRVGNLPETFERRDLISYIKDKLNANNLTLIERTPKEAYNRVAIVGGSSFDSLSAAIDEEADVFITGDITFHKGQDAYEFDILTIDSGHYIEHIFKEKMATVIKNLAQENQWDIEVIESTTNTNPFMYE</sequence>
<feature type="binding site" evidence="5">
    <location>
        <position position="70"/>
    </location>
    <ligand>
        <name>a divalent metal cation</name>
        <dbReference type="ChEBI" id="CHEBI:60240"/>
        <label>1</label>
    </ligand>
</feature>
<dbReference type="Proteomes" id="UP000306420">
    <property type="component" value="Unassembled WGS sequence"/>
</dbReference>
<evidence type="ECO:0000256" key="3">
    <source>
        <dbReference type="ARBA" id="ARBA00022112"/>
    </source>
</evidence>
<name>A0A5R9DVY4_9LACT</name>
<dbReference type="InterPro" id="IPR036069">
    <property type="entry name" value="DUF34/NIF3_sf"/>
</dbReference>
<dbReference type="FunFam" id="3.40.1390.30:FF:000001">
    <property type="entry name" value="GTP cyclohydrolase 1 type 2"/>
    <property type="match status" value="1"/>
</dbReference>
<dbReference type="GO" id="GO:0005737">
    <property type="term" value="C:cytoplasm"/>
    <property type="evidence" value="ECO:0007669"/>
    <property type="project" value="TreeGrafter"/>
</dbReference>
<evidence type="ECO:0000256" key="4">
    <source>
        <dbReference type="ARBA" id="ARBA00022723"/>
    </source>
</evidence>
<dbReference type="SUPFAM" id="SSF102705">
    <property type="entry name" value="NIF3 (NGG1p interacting factor 3)-like"/>
    <property type="match status" value="1"/>
</dbReference>
<dbReference type="EMBL" id="VBSP01000032">
    <property type="protein sequence ID" value="TLQ40291.1"/>
    <property type="molecule type" value="Genomic_DNA"/>
</dbReference>
<reference evidence="6 7" key="1">
    <citation type="submission" date="2019-05" db="EMBL/GenBank/DDBJ databases">
        <title>The metagenome of a microbial culture collection derived from dairy environment covers the genomic content of the human microbiome.</title>
        <authorList>
            <person name="Roder T."/>
            <person name="Wuthrich D."/>
            <person name="Sattari Z."/>
            <person name="Von Ah U."/>
            <person name="Bar C."/>
            <person name="Ronchi F."/>
            <person name="Macpherson A.J."/>
            <person name="Ganal-Vonarburg S.C."/>
            <person name="Bruggmann R."/>
            <person name="Vergeres G."/>
        </authorList>
    </citation>
    <scope>NUCLEOTIDE SEQUENCE [LARGE SCALE GENOMIC DNA]</scope>
    <source>
        <strain evidence="6 7">FAM 24227</strain>
    </source>
</reference>
<evidence type="ECO:0000256" key="2">
    <source>
        <dbReference type="ARBA" id="ARBA00011643"/>
    </source>
</evidence>
<comment type="similarity">
    <text evidence="1">Belongs to the GTP cyclohydrolase I type 2/NIF3 family.</text>
</comment>
<gene>
    <name evidence="6" type="ORF">FEZ33_08590</name>
</gene>
<dbReference type="PANTHER" id="PTHR13799">
    <property type="entry name" value="NGG1 INTERACTING FACTOR 3"/>
    <property type="match status" value="1"/>
</dbReference>
<dbReference type="RefSeq" id="WP_138404997.1">
    <property type="nucleotide sequence ID" value="NZ_JBQKLU010000002.1"/>
</dbReference>
<keyword evidence="4 5" id="KW-0479">Metal-binding</keyword>
<dbReference type="Pfam" id="PF01784">
    <property type="entry name" value="DUF34_NIF3"/>
    <property type="match status" value="1"/>
</dbReference>
<feature type="binding site" evidence="5">
    <location>
        <position position="229"/>
    </location>
    <ligand>
        <name>a divalent metal cation</name>
        <dbReference type="ChEBI" id="CHEBI:60240"/>
        <label>1</label>
    </ligand>
</feature>
<feature type="binding site" evidence="5">
    <location>
        <position position="108"/>
    </location>
    <ligand>
        <name>a divalent metal cation</name>
        <dbReference type="ChEBI" id="CHEBI:60240"/>
        <label>1</label>
    </ligand>
</feature>
<dbReference type="AlphaFoldDB" id="A0A5R9DVY4"/>
<protein>
    <recommendedName>
        <fullName evidence="3">GTP cyclohydrolase 1 type 2 homolog</fullName>
    </recommendedName>
</protein>
<dbReference type="Gene3D" id="3.40.1390.30">
    <property type="entry name" value="NIF3 (NGG1p interacting factor 3)-like"/>
    <property type="match status" value="2"/>
</dbReference>
<feature type="binding site" evidence="5">
    <location>
        <position position="232"/>
    </location>
    <ligand>
        <name>a divalent metal cation</name>
        <dbReference type="ChEBI" id="CHEBI:60240"/>
        <label>1</label>
    </ligand>
</feature>
<comment type="caution">
    <text evidence="6">The sequence shown here is derived from an EMBL/GenBank/DDBJ whole genome shotgun (WGS) entry which is preliminary data.</text>
</comment>
<dbReference type="InterPro" id="IPR002678">
    <property type="entry name" value="DUF34/NIF3"/>
</dbReference>